<evidence type="ECO:0000313" key="7">
    <source>
        <dbReference type="WBParaSite" id="scaffold3415_cov306.g6587"/>
    </source>
</evidence>
<keyword evidence="3" id="KW-0175">Coiled coil</keyword>
<protein>
    <submittedName>
        <fullName evidence="7">BRO1 domain-containing protein</fullName>
    </submittedName>
</protein>
<dbReference type="Gene3D" id="3.30.70.600">
    <property type="entry name" value="Ribosomal protein S10 domain"/>
    <property type="match status" value="1"/>
</dbReference>
<evidence type="ECO:0000256" key="4">
    <source>
        <dbReference type="SAM" id="MobiDB-lite"/>
    </source>
</evidence>
<dbReference type="SMART" id="SM01041">
    <property type="entry name" value="BRO1"/>
    <property type="match status" value="1"/>
</dbReference>
<dbReference type="InterPro" id="IPR025304">
    <property type="entry name" value="ALIX_V_dom"/>
</dbReference>
<dbReference type="PROSITE" id="PS51180">
    <property type="entry name" value="BRO1"/>
    <property type="match status" value="1"/>
</dbReference>
<proteinExistence type="predicted"/>
<dbReference type="GO" id="GO:0000281">
    <property type="term" value="P:mitotic cytokinesis"/>
    <property type="evidence" value="ECO:0007669"/>
    <property type="project" value="TreeGrafter"/>
</dbReference>
<evidence type="ECO:0000256" key="1">
    <source>
        <dbReference type="ARBA" id="ARBA00022980"/>
    </source>
</evidence>
<dbReference type="AlphaFoldDB" id="A0A915MB34"/>
<dbReference type="Pfam" id="PF00338">
    <property type="entry name" value="Ribosomal_S10"/>
    <property type="match status" value="1"/>
</dbReference>
<dbReference type="SUPFAM" id="SSF54999">
    <property type="entry name" value="Ribosomal protein S10"/>
    <property type="match status" value="1"/>
</dbReference>
<dbReference type="PANTHER" id="PTHR23030:SF39">
    <property type="entry name" value="PROGRAMMED CELL DEATH 6-INTERACTING PROTEIN"/>
    <property type="match status" value="1"/>
</dbReference>
<feature type="compositionally biased region" description="Pro residues" evidence="4">
    <location>
        <begin position="700"/>
        <end position="713"/>
    </location>
</feature>
<feature type="compositionally biased region" description="Low complexity" evidence="4">
    <location>
        <begin position="724"/>
        <end position="739"/>
    </location>
</feature>
<dbReference type="GO" id="GO:0005840">
    <property type="term" value="C:ribosome"/>
    <property type="evidence" value="ECO:0007669"/>
    <property type="project" value="UniProtKB-KW"/>
</dbReference>
<accession>A0A915MB34</accession>
<dbReference type="InterPro" id="IPR036838">
    <property type="entry name" value="Ribosomal_uS10_dom_sf"/>
</dbReference>
<dbReference type="InterPro" id="IPR038499">
    <property type="entry name" value="BRO1_sf"/>
</dbReference>
<keyword evidence="1" id="KW-0689">Ribosomal protein</keyword>
<dbReference type="InterPro" id="IPR004328">
    <property type="entry name" value="BRO1_dom"/>
</dbReference>
<dbReference type="PANTHER" id="PTHR23030">
    <property type="entry name" value="PCD6 INTERACTING PROTEIN-RELATED"/>
    <property type="match status" value="1"/>
</dbReference>
<dbReference type="SUPFAM" id="SSF47576">
    <property type="entry name" value="Calponin-homology domain, CH-domain"/>
    <property type="match status" value="1"/>
</dbReference>
<dbReference type="Gene3D" id="1.25.40.280">
    <property type="entry name" value="alix/aip1 like domains"/>
    <property type="match status" value="1"/>
</dbReference>
<dbReference type="GO" id="GO:0005768">
    <property type="term" value="C:endosome"/>
    <property type="evidence" value="ECO:0007669"/>
    <property type="project" value="TreeGrafter"/>
</dbReference>
<dbReference type="WBParaSite" id="scaffold3415_cov306.g6587">
    <property type="protein sequence ID" value="scaffold3415_cov306.g6587"/>
    <property type="gene ID" value="scaffold3415_cov306.g6587"/>
</dbReference>
<evidence type="ECO:0000256" key="2">
    <source>
        <dbReference type="ARBA" id="ARBA00023274"/>
    </source>
</evidence>
<keyword evidence="6" id="KW-1185">Reference proteome</keyword>
<sequence>MSEIRAKKSGLAAEAQQKVHGKFDSQFAQQIFGWISFVTGETLPTNGDINEFISTLKDGVLLCKYYDQLCAIEAKLPITPTMNPISFKWKDAFGKSSLFFSKASLTLNDSSFERACVLFNCGALMSNIAASQQMHSDEELKCVAKMFQLSAGIFSKLKDSVFGLVQQEPTPDLSPDALSSLSLLMVAQAQESVYIKASRDKMKPSSLLKIAAQCSEMYSEALKSMCKDSVKGMWDKEWIPIVTAKGMAFGALAQFYAAEYAKDNQTFGEQISRLKEASKLMDQSISYYSNGFSEENVLIKKSLETAVKDNDFIYHERVVEFKSLPLLQKICLAKPSTISGPISARFKDMFESLVPVAVQNALATFETRKNDVVNIDVSRMREYNQLMNACLASLNLPAALDDVTKQEQCPQSIREKSAQVKNNGGITDLTNKLNELPGLYKRNEEILNECSRLLKDEKETDENLRKQFTTKWTRMPSENLTPPFLQELGKFRGILQTAANADVSNDLKLSIPGIGTYQGGAFNSATVQKLRSLMNQVQEIKVEREEIEKELKKIRCDMSNDFSKSLADTGVVDEKLSSDKIANLFKPLRDKVESSIKRQDSVMEEVQLWHKKFHEERQTTGGAERENFLKGLATAYDAFFRLQGDLNEGTKFYNDLTPILVRLQQKISDFCFARQTEKEDLMKQVQQNIVSGNETAGKSAPPPRPPPPVPPPVTQAYQNQTPIPQMHPQPQLGMQQQQPPQYPYQQQPPPNPYMPYAPYPYGVQPQQQQAQMGGYNTPYPVQYPGTYPGAFPQQQFGAFPPPPAFNQQQQPPSNNPTNPFLDDFNMLAATSTALFSTLLFSRNLLQTSTKLLVNQNKLKMASVRNLVADSAAKNIEHDKLFKRIDLELRGHDPEVLSSYTTFVSNVCDHLEIEKSQVTETPHLKWLLTTLKDKFAKKKYKVQYEVRTYIRFMHVKYLTGSTASTFLEYIERNIPEGVAMKITYTEICNLPKTITSNSTANSPQSLQ</sequence>
<feature type="compositionally biased region" description="Pro residues" evidence="4">
    <location>
        <begin position="740"/>
        <end position="758"/>
    </location>
</feature>
<evidence type="ECO:0000313" key="6">
    <source>
        <dbReference type="Proteomes" id="UP000887561"/>
    </source>
</evidence>
<feature type="region of interest" description="Disordered" evidence="4">
    <location>
        <begin position="693"/>
        <end position="758"/>
    </location>
</feature>
<name>A0A915MB34_MELJA</name>
<organism evidence="6 7">
    <name type="scientific">Meloidogyne javanica</name>
    <name type="common">Root-knot nematode worm</name>
    <dbReference type="NCBI Taxonomy" id="6303"/>
    <lineage>
        <taxon>Eukaryota</taxon>
        <taxon>Metazoa</taxon>
        <taxon>Ecdysozoa</taxon>
        <taxon>Nematoda</taxon>
        <taxon>Chromadorea</taxon>
        <taxon>Rhabditida</taxon>
        <taxon>Tylenchina</taxon>
        <taxon>Tylenchomorpha</taxon>
        <taxon>Tylenchoidea</taxon>
        <taxon>Meloidogynidae</taxon>
        <taxon>Meloidogyninae</taxon>
        <taxon>Meloidogyne</taxon>
        <taxon>Meloidogyne incognita group</taxon>
    </lineage>
</organism>
<dbReference type="GO" id="GO:1990904">
    <property type="term" value="C:ribonucleoprotein complex"/>
    <property type="evidence" value="ECO:0007669"/>
    <property type="project" value="UniProtKB-KW"/>
</dbReference>
<dbReference type="InterPro" id="IPR036872">
    <property type="entry name" value="CH_dom_sf"/>
</dbReference>
<feature type="coiled-coil region" evidence="3">
    <location>
        <begin position="530"/>
        <end position="557"/>
    </location>
</feature>
<dbReference type="Pfam" id="PF13949">
    <property type="entry name" value="ALIX_LYPXL_bnd"/>
    <property type="match status" value="2"/>
</dbReference>
<dbReference type="Proteomes" id="UP000887561">
    <property type="component" value="Unplaced"/>
</dbReference>
<keyword evidence="2" id="KW-0687">Ribonucleoprotein</keyword>
<evidence type="ECO:0000256" key="3">
    <source>
        <dbReference type="SAM" id="Coils"/>
    </source>
</evidence>
<evidence type="ECO:0000259" key="5">
    <source>
        <dbReference type="PROSITE" id="PS51180"/>
    </source>
</evidence>
<dbReference type="Pfam" id="PF03097">
    <property type="entry name" value="BRO1"/>
    <property type="match status" value="1"/>
</dbReference>
<feature type="domain" description="BRO1" evidence="5">
    <location>
        <begin position="46"/>
        <end position="387"/>
    </location>
</feature>
<dbReference type="Gene3D" id="1.20.140.50">
    <property type="entry name" value="alix/aip1 like domains"/>
    <property type="match status" value="2"/>
</dbReference>
<dbReference type="InterPro" id="IPR027486">
    <property type="entry name" value="Ribosomal_uS10_dom"/>
</dbReference>
<dbReference type="SMART" id="SM01403">
    <property type="entry name" value="Ribosomal_S10"/>
    <property type="match status" value="1"/>
</dbReference>
<reference evidence="7" key="1">
    <citation type="submission" date="2022-11" db="UniProtKB">
        <authorList>
            <consortium name="WormBaseParasite"/>
        </authorList>
    </citation>
    <scope>IDENTIFICATION</scope>
</reference>